<dbReference type="Proteomes" id="UP000821845">
    <property type="component" value="Chromosome 2"/>
</dbReference>
<accession>A0ACB7SWW0</accession>
<organism evidence="1 2">
    <name type="scientific">Hyalomma asiaticum</name>
    <name type="common">Tick</name>
    <dbReference type="NCBI Taxonomy" id="266040"/>
    <lineage>
        <taxon>Eukaryota</taxon>
        <taxon>Metazoa</taxon>
        <taxon>Ecdysozoa</taxon>
        <taxon>Arthropoda</taxon>
        <taxon>Chelicerata</taxon>
        <taxon>Arachnida</taxon>
        <taxon>Acari</taxon>
        <taxon>Parasitiformes</taxon>
        <taxon>Ixodida</taxon>
        <taxon>Ixodoidea</taxon>
        <taxon>Ixodidae</taxon>
        <taxon>Hyalomminae</taxon>
        <taxon>Hyalomma</taxon>
    </lineage>
</organism>
<evidence type="ECO:0000313" key="1">
    <source>
        <dbReference type="EMBL" id="KAH6939090.1"/>
    </source>
</evidence>
<evidence type="ECO:0000313" key="2">
    <source>
        <dbReference type="Proteomes" id="UP000821845"/>
    </source>
</evidence>
<proteinExistence type="predicted"/>
<keyword evidence="2" id="KW-1185">Reference proteome</keyword>
<name>A0ACB7SWW0_HYAAI</name>
<sequence length="193" mass="20954">MRNLFPFLLESVPKFISLVYRKTRVRCTTELVATPQPELAEQYGTDPDTRMQPTAARMGSCCWLARTSSPNTAEALAVALAIKTTESMTQGSYILTDSQIACRYFTSGSVPACVARLLGATLDQEHSFIWCPAHVEATGNDRADGAARALTRRATVPRPVTPVCNSRRPCTLPGISQNTSVDKDGAIQHHSLG</sequence>
<comment type="caution">
    <text evidence="1">The sequence shown here is derived from an EMBL/GenBank/DDBJ whole genome shotgun (WGS) entry which is preliminary data.</text>
</comment>
<protein>
    <submittedName>
        <fullName evidence="1">Uncharacterized protein</fullName>
    </submittedName>
</protein>
<dbReference type="EMBL" id="CM023482">
    <property type="protein sequence ID" value="KAH6939090.1"/>
    <property type="molecule type" value="Genomic_DNA"/>
</dbReference>
<reference evidence="1" key="1">
    <citation type="submission" date="2020-05" db="EMBL/GenBank/DDBJ databases">
        <title>Large-scale comparative analyses of tick genomes elucidate their genetic diversity and vector capacities.</title>
        <authorList>
            <person name="Jia N."/>
            <person name="Wang J."/>
            <person name="Shi W."/>
            <person name="Du L."/>
            <person name="Sun Y."/>
            <person name="Zhan W."/>
            <person name="Jiang J."/>
            <person name="Wang Q."/>
            <person name="Zhang B."/>
            <person name="Ji P."/>
            <person name="Sakyi L.B."/>
            <person name="Cui X."/>
            <person name="Yuan T."/>
            <person name="Jiang B."/>
            <person name="Yang W."/>
            <person name="Lam T.T.-Y."/>
            <person name="Chang Q."/>
            <person name="Ding S."/>
            <person name="Wang X."/>
            <person name="Zhu J."/>
            <person name="Ruan X."/>
            <person name="Zhao L."/>
            <person name="Wei J."/>
            <person name="Que T."/>
            <person name="Du C."/>
            <person name="Cheng J."/>
            <person name="Dai P."/>
            <person name="Han X."/>
            <person name="Huang E."/>
            <person name="Gao Y."/>
            <person name="Liu J."/>
            <person name="Shao H."/>
            <person name="Ye R."/>
            <person name="Li L."/>
            <person name="Wei W."/>
            <person name="Wang X."/>
            <person name="Wang C."/>
            <person name="Yang T."/>
            <person name="Huo Q."/>
            <person name="Li W."/>
            <person name="Guo W."/>
            <person name="Chen H."/>
            <person name="Zhou L."/>
            <person name="Ni X."/>
            <person name="Tian J."/>
            <person name="Zhou Y."/>
            <person name="Sheng Y."/>
            <person name="Liu T."/>
            <person name="Pan Y."/>
            <person name="Xia L."/>
            <person name="Li J."/>
            <person name="Zhao F."/>
            <person name="Cao W."/>
        </authorList>
    </citation>
    <scope>NUCLEOTIDE SEQUENCE</scope>
    <source>
        <strain evidence="1">Hyas-2018</strain>
    </source>
</reference>
<gene>
    <name evidence="1" type="ORF">HPB50_015732</name>
</gene>